<dbReference type="PRINTS" id="PR01415">
    <property type="entry name" value="ANKYRIN"/>
</dbReference>
<dbReference type="Pfam" id="PF12796">
    <property type="entry name" value="Ank_2"/>
    <property type="match status" value="2"/>
</dbReference>
<keyword evidence="2" id="KW-0040">ANK repeat</keyword>
<dbReference type="InterPro" id="IPR036770">
    <property type="entry name" value="Ankyrin_rpt-contain_sf"/>
</dbReference>
<feature type="repeat" description="ANK" evidence="2">
    <location>
        <begin position="794"/>
        <end position="826"/>
    </location>
</feature>
<dbReference type="SMART" id="SM00248">
    <property type="entry name" value="ANK"/>
    <property type="match status" value="6"/>
</dbReference>
<organism evidence="4 5">
    <name type="scientific">Lepraria finkii</name>
    <dbReference type="NCBI Taxonomy" id="1340010"/>
    <lineage>
        <taxon>Eukaryota</taxon>
        <taxon>Fungi</taxon>
        <taxon>Dikarya</taxon>
        <taxon>Ascomycota</taxon>
        <taxon>Pezizomycotina</taxon>
        <taxon>Lecanoromycetes</taxon>
        <taxon>OSLEUM clade</taxon>
        <taxon>Lecanoromycetidae</taxon>
        <taxon>Lecanorales</taxon>
        <taxon>Lecanorineae</taxon>
        <taxon>Stereocaulaceae</taxon>
        <taxon>Lepraria</taxon>
    </lineage>
</organism>
<feature type="repeat" description="ANK" evidence="2">
    <location>
        <begin position="730"/>
        <end position="750"/>
    </location>
</feature>
<keyword evidence="5" id="KW-1185">Reference proteome</keyword>
<feature type="domain" description="Nephrocystin 3-like N-terminal" evidence="3">
    <location>
        <begin position="47"/>
        <end position="214"/>
    </location>
</feature>
<reference evidence="4 5" key="1">
    <citation type="submission" date="2024-09" db="EMBL/GenBank/DDBJ databases">
        <title>Rethinking Asexuality: The Enigmatic Case of Functional Sexual Genes in Lepraria (Stereocaulaceae).</title>
        <authorList>
            <person name="Doellman M."/>
            <person name="Sun Y."/>
            <person name="Barcenas-Pena A."/>
            <person name="Lumbsch H.T."/>
            <person name="Grewe F."/>
        </authorList>
    </citation>
    <scope>NUCLEOTIDE SEQUENCE [LARGE SCALE GENOMIC DNA]</scope>
    <source>
        <strain evidence="4 5">Grewe 0041</strain>
    </source>
</reference>
<evidence type="ECO:0000313" key="5">
    <source>
        <dbReference type="Proteomes" id="UP001590951"/>
    </source>
</evidence>
<keyword evidence="1" id="KW-0677">Repeat</keyword>
<dbReference type="SUPFAM" id="SSF52540">
    <property type="entry name" value="P-loop containing nucleoside triphosphate hydrolases"/>
    <property type="match status" value="1"/>
</dbReference>
<accession>A0ABR4BK46</accession>
<comment type="caution">
    <text evidence="4">The sequence shown here is derived from an EMBL/GenBank/DDBJ whole genome shotgun (WGS) entry which is preliminary data.</text>
</comment>
<dbReference type="PROSITE" id="PS50297">
    <property type="entry name" value="ANK_REP_REGION"/>
    <property type="match status" value="5"/>
</dbReference>
<sequence>MCELTQGIKELQVAQKDAKGSKILRWLHSPDPSINHNSACAEHSPTTGSWFIDSEAFQSWWSKPNEFLWVHGLPGCGKSVLASTIIDHTRILCEDYPEYKLAYFYFDFRQDNQQTLDGFLRSILVQLSHRALALPHEIRKLYDQHESKNQQPSVAELTETFISVLRHSQPFYLIVDALDECSTILSPGRGAVLSLLKRIKTEKLKHVNILILSRQVRDIEDGLHGIVTNIICIQNKAVDADIKVHVARLLADDSRLRKWPPMVKEEIETSLVVGARGMFRWAVCQIEVLRKCLSVSVLRHALRTLPETLDETYDRVLMDIPREYHREAYSALQILSVAGNCVSVADVAEAVAVDRTSCTFDPENRLADPFDIVEVLSTLVTYSSSQIALRHEKPLHGHFPGAERATEIRLAHYSVKEYLQPDRIRSKSMSKFYISSYEAEKCAAETCLTYLLWLDQPDSVSAELLLDFPFGLYAAEYWYHHAYLAYNCPDHKYDCNSNLTRLTVELLSPEKSSSYINWLKLCDPYRVRDGTNFSRQLNNMAPPINYACYMGLLEVVRVLRDAGTDIHASAPGIREPAGQTPLSNAIVGRHEGVIRFLLGSGVDVNLASGWERTALHQASLYGDVNIVRLLLAHGAHLDVKTGPAVPKSTVESPTNDPRNCIDKGDNPAQWASGRNETAKAITQHLIQKKMCLESRPVTLKPLGEPYEIVHGSVLKILLYGGYHAEINSATGWTPLHEAAWGGHAAIIRLLKDADIEAQTRYGWTPLQMAAYNGHEAAVQALVDAGADVNARNCYGWTALHAASISGHEPVVRVLLDNKADIESETEYWWTPVFGALVHEGTMTILLE</sequence>
<dbReference type="Proteomes" id="UP001590951">
    <property type="component" value="Unassembled WGS sequence"/>
</dbReference>
<name>A0ABR4BK46_9LECA</name>
<dbReference type="Pfam" id="PF24883">
    <property type="entry name" value="NPHP3_N"/>
    <property type="match status" value="1"/>
</dbReference>
<dbReference type="InterPro" id="IPR002110">
    <property type="entry name" value="Ankyrin_rpt"/>
</dbReference>
<gene>
    <name evidence="4" type="ORF">ABVK25_002264</name>
</gene>
<dbReference type="PROSITE" id="PS50088">
    <property type="entry name" value="ANK_REPEAT"/>
    <property type="match status" value="5"/>
</dbReference>
<dbReference type="SUPFAM" id="SSF48403">
    <property type="entry name" value="Ankyrin repeat"/>
    <property type="match status" value="1"/>
</dbReference>
<dbReference type="InterPro" id="IPR056884">
    <property type="entry name" value="NPHP3-like_N"/>
</dbReference>
<dbReference type="EMBL" id="JBHFEH010000005">
    <property type="protein sequence ID" value="KAL2057211.1"/>
    <property type="molecule type" value="Genomic_DNA"/>
</dbReference>
<feature type="repeat" description="ANK" evidence="2">
    <location>
        <begin position="610"/>
        <end position="642"/>
    </location>
</feature>
<proteinExistence type="predicted"/>
<evidence type="ECO:0000259" key="3">
    <source>
        <dbReference type="Pfam" id="PF24883"/>
    </source>
</evidence>
<protein>
    <recommendedName>
        <fullName evidence="3">Nephrocystin 3-like N-terminal domain-containing protein</fullName>
    </recommendedName>
</protein>
<feature type="repeat" description="ANK" evidence="2">
    <location>
        <begin position="761"/>
        <end position="793"/>
    </location>
</feature>
<dbReference type="Pfam" id="PF00023">
    <property type="entry name" value="Ank"/>
    <property type="match status" value="1"/>
</dbReference>
<dbReference type="Gene3D" id="3.40.50.300">
    <property type="entry name" value="P-loop containing nucleotide triphosphate hydrolases"/>
    <property type="match status" value="1"/>
</dbReference>
<dbReference type="PANTHER" id="PTHR10039:SF16">
    <property type="entry name" value="GPI INOSITOL-DEACYLASE"/>
    <property type="match status" value="1"/>
</dbReference>
<evidence type="ECO:0000256" key="1">
    <source>
        <dbReference type="ARBA" id="ARBA00022737"/>
    </source>
</evidence>
<evidence type="ECO:0000256" key="2">
    <source>
        <dbReference type="PROSITE-ProRule" id="PRU00023"/>
    </source>
</evidence>
<evidence type="ECO:0000313" key="4">
    <source>
        <dbReference type="EMBL" id="KAL2057211.1"/>
    </source>
</evidence>
<dbReference type="Gene3D" id="1.25.40.20">
    <property type="entry name" value="Ankyrin repeat-containing domain"/>
    <property type="match status" value="2"/>
</dbReference>
<dbReference type="PANTHER" id="PTHR10039">
    <property type="entry name" value="AMELOGENIN"/>
    <property type="match status" value="1"/>
</dbReference>
<feature type="repeat" description="ANK" evidence="2">
    <location>
        <begin position="577"/>
        <end position="609"/>
    </location>
</feature>
<dbReference type="InterPro" id="IPR027417">
    <property type="entry name" value="P-loop_NTPase"/>
</dbReference>